<feature type="non-terminal residue" evidence="8">
    <location>
        <position position="707"/>
    </location>
</feature>
<dbReference type="Pfam" id="PF18580">
    <property type="entry name" value="HTH_SUN2"/>
    <property type="match status" value="1"/>
</dbReference>
<dbReference type="PROSITE" id="PS51469">
    <property type="entry name" value="SUN"/>
    <property type="match status" value="1"/>
</dbReference>
<dbReference type="GO" id="GO:0005637">
    <property type="term" value="C:nuclear inner membrane"/>
    <property type="evidence" value="ECO:0007669"/>
    <property type="project" value="UniProtKB-SubCell"/>
</dbReference>
<comment type="caution">
    <text evidence="8">The sequence shown here is derived from an EMBL/GenBank/DDBJ whole genome shotgun (WGS) entry which is preliminary data.</text>
</comment>
<dbReference type="Pfam" id="PF07738">
    <property type="entry name" value="Sad1_UNC"/>
    <property type="match status" value="1"/>
</dbReference>
<dbReference type="EMBL" id="JAAWVO010052535">
    <property type="protein sequence ID" value="MBN3320791.1"/>
    <property type="molecule type" value="Genomic_DNA"/>
</dbReference>
<dbReference type="PANTHER" id="PTHR12911">
    <property type="entry name" value="SAD1/UNC-84-LIKE PROTEIN-RELATED"/>
    <property type="match status" value="1"/>
</dbReference>
<dbReference type="Pfam" id="PF15674">
    <property type="entry name" value="CCDC23"/>
    <property type="match status" value="1"/>
</dbReference>
<proteinExistence type="predicted"/>
<protein>
    <submittedName>
        <fullName evidence="8">SUN2 protein</fullName>
    </submittedName>
</protein>
<keyword evidence="4" id="KW-0472">Membrane</keyword>
<evidence type="ECO:0000256" key="5">
    <source>
        <dbReference type="ARBA" id="ARBA00037816"/>
    </source>
</evidence>
<dbReference type="InterPro" id="IPR031378">
    <property type="entry name" value="SVBP"/>
</dbReference>
<keyword evidence="3" id="KW-0175">Coiled coil</keyword>
<keyword evidence="1" id="KW-0812">Transmembrane</keyword>
<dbReference type="GO" id="GO:0034993">
    <property type="term" value="C:meiotic nuclear membrane microtubule tethering complex"/>
    <property type="evidence" value="ECO:0007669"/>
    <property type="project" value="TreeGrafter"/>
</dbReference>
<dbReference type="PANTHER" id="PTHR12911:SF22">
    <property type="entry name" value="SUN DOMAIN-CONTAINING PROTEIN 2"/>
    <property type="match status" value="1"/>
</dbReference>
<evidence type="ECO:0000259" key="7">
    <source>
        <dbReference type="PROSITE" id="PS51469"/>
    </source>
</evidence>
<evidence type="ECO:0000256" key="3">
    <source>
        <dbReference type="ARBA" id="ARBA00023054"/>
    </source>
</evidence>
<feature type="region of interest" description="Disordered" evidence="6">
    <location>
        <begin position="1"/>
        <end position="33"/>
    </location>
</feature>
<name>A0A8J7NZX7_ATRSP</name>
<dbReference type="AlphaFoldDB" id="A0A8J7NZX7"/>
<sequence length="707" mass="78174">MEPACRKDKQKQKETPNRGDKAKQKSAQQELKQRQRAEIYALNKVMTELEQQQFEAFCKQMQSQGQPPATSLGFGGLGAGPSWLSRSCHESRSPRSCAPGALESRIACRLQLTGWWPSPQKNTGAIELTGMSRRSQRLRTGSEDEASFGIPTYSQVSYRETPVSSDENPDGHEVVVALECGGSQHKLHNLLCSPGVCCGLSLLSVSSSSAGSLAGSGGAQHPEVLTRLSALEMEVQRLKRERGHEKQGERGLKGTQAPEFAYLGVSETEKWGRIQKEIAQLKEEGERRWTDIKKSFHHVSEEWEADLLAMKTALKSVQSWSNCPALAGLSRLEESLTALQHKFSALHTDHGSQKDRLDLLESLKSQMRSELVEYLVQYRSSPQEGDVPLVLSPELQEELQELEQKILARLAQWEGQEWAWHSVDKILESEDITAVTLQDVHAITERALKVFRADNIGLADYALESAGGSIISTPGTETYEAKVSVFSLFGVTIWLNTQTPRSLIQPDVHPGKCWAFRGSQGSVIIQLIVPIQPTAFTIEHVPKSVSPLGQTDSAPQDFTVYGMNDETEDGTILGIFTYNKHSSPIQTFTISEPVAGTFKLVKLDIFSNWGHPDYTCVYRFRVHGELPIAATAMEGGSYAAIRQQRTETKGDCSALTSFHAAQQLRKSALTSSLHFRPEEQLHRSHLPASPAAAGCRTDGVSDLWELQ</sequence>
<gene>
    <name evidence="8" type="primary">Sun2</name>
    <name evidence="8" type="ORF">GTO95_0002949</name>
</gene>
<accession>A0A8J7NZX7</accession>
<evidence type="ECO:0000313" key="8">
    <source>
        <dbReference type="EMBL" id="MBN3320791.1"/>
    </source>
</evidence>
<dbReference type="GO" id="GO:0043495">
    <property type="term" value="F:protein-membrane adaptor activity"/>
    <property type="evidence" value="ECO:0007669"/>
    <property type="project" value="TreeGrafter"/>
</dbReference>
<feature type="non-terminal residue" evidence="8">
    <location>
        <position position="1"/>
    </location>
</feature>
<dbReference type="InterPro" id="IPR012919">
    <property type="entry name" value="SUN_dom"/>
</dbReference>
<evidence type="ECO:0000256" key="1">
    <source>
        <dbReference type="ARBA" id="ARBA00022692"/>
    </source>
</evidence>
<dbReference type="Gene3D" id="2.60.120.260">
    <property type="entry name" value="Galactose-binding domain-like"/>
    <property type="match status" value="1"/>
</dbReference>
<keyword evidence="9" id="KW-1185">Reference proteome</keyword>
<evidence type="ECO:0000256" key="6">
    <source>
        <dbReference type="SAM" id="MobiDB-lite"/>
    </source>
</evidence>
<evidence type="ECO:0000256" key="4">
    <source>
        <dbReference type="ARBA" id="ARBA00023136"/>
    </source>
</evidence>
<keyword evidence="2" id="KW-1133">Transmembrane helix</keyword>
<dbReference type="FunFam" id="2.60.120.260:FF:000009">
    <property type="entry name" value="SUN domain-containing protein 1 isoform X1"/>
    <property type="match status" value="1"/>
</dbReference>
<dbReference type="InterPro" id="IPR040994">
    <property type="entry name" value="Sun_CC2"/>
</dbReference>
<evidence type="ECO:0000313" key="9">
    <source>
        <dbReference type="Proteomes" id="UP000736164"/>
    </source>
</evidence>
<feature type="domain" description="SUN" evidence="7">
    <location>
        <begin position="467"/>
        <end position="627"/>
    </location>
</feature>
<evidence type="ECO:0000256" key="2">
    <source>
        <dbReference type="ARBA" id="ARBA00022989"/>
    </source>
</evidence>
<feature type="compositionally biased region" description="Basic and acidic residues" evidence="6">
    <location>
        <begin position="1"/>
        <end position="23"/>
    </location>
</feature>
<dbReference type="InterPro" id="IPR045119">
    <property type="entry name" value="SUN1-5"/>
</dbReference>
<organism evidence="8 9">
    <name type="scientific">Atractosteus spatula</name>
    <name type="common">Alligator gar</name>
    <name type="synonym">Lepisosteus spatula</name>
    <dbReference type="NCBI Taxonomy" id="7917"/>
    <lineage>
        <taxon>Eukaryota</taxon>
        <taxon>Metazoa</taxon>
        <taxon>Chordata</taxon>
        <taxon>Craniata</taxon>
        <taxon>Vertebrata</taxon>
        <taxon>Euteleostomi</taxon>
        <taxon>Actinopterygii</taxon>
        <taxon>Neopterygii</taxon>
        <taxon>Holostei</taxon>
        <taxon>Semionotiformes</taxon>
        <taxon>Lepisosteidae</taxon>
        <taxon>Atractosteus</taxon>
    </lineage>
</organism>
<reference evidence="8" key="1">
    <citation type="journal article" date="2021" name="Cell">
        <title>Tracing the genetic footprints of vertebrate landing in non-teleost ray-finned fishes.</title>
        <authorList>
            <person name="Bi X."/>
            <person name="Wang K."/>
            <person name="Yang L."/>
            <person name="Pan H."/>
            <person name="Jiang H."/>
            <person name="Wei Q."/>
            <person name="Fang M."/>
            <person name="Yu H."/>
            <person name="Zhu C."/>
            <person name="Cai Y."/>
            <person name="He Y."/>
            <person name="Gan X."/>
            <person name="Zeng H."/>
            <person name="Yu D."/>
            <person name="Zhu Y."/>
            <person name="Jiang H."/>
            <person name="Qiu Q."/>
            <person name="Yang H."/>
            <person name="Zhang Y.E."/>
            <person name="Wang W."/>
            <person name="Zhu M."/>
            <person name="He S."/>
            <person name="Zhang G."/>
        </authorList>
    </citation>
    <scope>NUCLEOTIDE SEQUENCE</scope>
    <source>
        <strain evidence="8">Allg_001</strain>
    </source>
</reference>
<comment type="subcellular location">
    <subcellularLocation>
        <location evidence="5">Nucleus inner membrane</location>
        <topology evidence="5">Single-pass type II membrane protein</topology>
    </subcellularLocation>
</comment>
<dbReference type="Proteomes" id="UP000736164">
    <property type="component" value="Unassembled WGS sequence"/>
</dbReference>